<feature type="transmembrane region" description="Helical" evidence="15">
    <location>
        <begin position="666"/>
        <end position="684"/>
    </location>
</feature>
<proteinExistence type="inferred from homology"/>
<feature type="transmembrane region" description="Helical" evidence="15">
    <location>
        <begin position="841"/>
        <end position="867"/>
    </location>
</feature>
<name>A0AAD8J9N4_9APIA</name>
<evidence type="ECO:0000256" key="6">
    <source>
        <dbReference type="ARBA" id="ARBA00022989"/>
    </source>
</evidence>
<keyword evidence="7 13" id="KW-0406">Ion transport</keyword>
<dbReference type="Pfam" id="PF00497">
    <property type="entry name" value="SBP_bac_3"/>
    <property type="match status" value="1"/>
</dbReference>
<feature type="signal peptide" evidence="16">
    <location>
        <begin position="1"/>
        <end position="23"/>
    </location>
</feature>
<evidence type="ECO:0000256" key="16">
    <source>
        <dbReference type="SAM" id="SignalP"/>
    </source>
</evidence>
<dbReference type="InterPro" id="IPR001638">
    <property type="entry name" value="Solute-binding_3/MltF_N"/>
</dbReference>
<feature type="region of interest" description="Disordered" evidence="14">
    <location>
        <begin position="909"/>
        <end position="937"/>
    </location>
</feature>
<evidence type="ECO:0000256" key="9">
    <source>
        <dbReference type="ARBA" id="ARBA00023170"/>
    </source>
</evidence>
<dbReference type="InterPro" id="IPR015683">
    <property type="entry name" value="Ionotropic_Glu_rcpt"/>
</dbReference>
<keyword evidence="4 15" id="KW-0812">Transmembrane</keyword>
<dbReference type="InterPro" id="IPR001320">
    <property type="entry name" value="Iontro_rcpt_C"/>
</dbReference>
<dbReference type="FunFam" id="3.40.190.10:FF:000054">
    <property type="entry name" value="Glutamate receptor"/>
    <property type="match status" value="1"/>
</dbReference>
<dbReference type="CDD" id="cd19990">
    <property type="entry name" value="PBP1_GABAb_receptor_plant"/>
    <property type="match status" value="1"/>
</dbReference>
<dbReference type="Gene3D" id="1.10.287.70">
    <property type="match status" value="1"/>
</dbReference>
<evidence type="ECO:0000256" key="11">
    <source>
        <dbReference type="ARBA" id="ARBA00023286"/>
    </source>
</evidence>
<keyword evidence="9 13" id="KW-0675">Receptor</keyword>
<dbReference type="PIRSF" id="PIRSF037090">
    <property type="entry name" value="Iontro_Glu-like_rcpt_pln"/>
    <property type="match status" value="1"/>
</dbReference>
<dbReference type="SUPFAM" id="SSF53822">
    <property type="entry name" value="Periplasmic binding protein-like I"/>
    <property type="match status" value="1"/>
</dbReference>
<dbReference type="PANTHER" id="PTHR34836:SF7">
    <property type="entry name" value="RECEPTOR LIGAND BINDING REGION DOMAIN-CONTAINING PROTEIN"/>
    <property type="match status" value="1"/>
</dbReference>
<comment type="similarity">
    <text evidence="2 13">Belongs to the glutamate-gated ion channel (TC 1.A.10.1) family.</text>
</comment>
<dbReference type="Proteomes" id="UP001237642">
    <property type="component" value="Unassembled WGS sequence"/>
</dbReference>
<keyword evidence="6 15" id="KW-1133">Transmembrane helix</keyword>
<keyword evidence="3 13" id="KW-0813">Transport</keyword>
<evidence type="ECO:0000256" key="5">
    <source>
        <dbReference type="ARBA" id="ARBA00022729"/>
    </source>
</evidence>
<dbReference type="GO" id="GO:0016020">
    <property type="term" value="C:membrane"/>
    <property type="evidence" value="ECO:0007669"/>
    <property type="project" value="UniProtKB-SubCell"/>
</dbReference>
<gene>
    <name evidence="18" type="ORF">POM88_009711</name>
</gene>
<feature type="domain" description="Ionotropic glutamate receptor C-terminal" evidence="17">
    <location>
        <begin position="479"/>
        <end position="820"/>
    </location>
</feature>
<sequence>MGLSNLYFYIFLTNGISLLLVSAKNETNTALHLKSRIIHVGLILDFNSSTGFVANTCISIAVSDFYSRNPHYTTRLALLPKNSNHVLLATSAALELVNEDQVDAIIGPQYSNEARVVAEIGEKSQVPIISFSVTSSSFRPSHTPYFIRTTLPDSFQLECITSLVRQLGWHDIVVLYQDDTDGEPGNNFIPSLTDAFQHASIQLSYVISLLSSASDSRIEKELRHLRSIQTRVFLVHVTSPALASRVFSLANEMGMMSNKTAWIITDALSNSLSSLDATTIESMEGVIGVRPYVPTSKNVENFKIKWNKFMLMQQQPNFTEKIGSDVNMFCLRAYDTVWALATAVEKIQIPEVKSSQEKLNISRAAITDMRISEAGPRLLKEILETRFLGLSGEFKLKHGQLETPVLEIINIAGNGENGDRSVGYWTPGRGFSRKVISVAKDDHRIVYSKQVDGILKPIIWPGDSTEKPKGWDVPGMGLKLRIGVPKKTGFTEFVNVQEIGDNKTYNVTGFCIDVFKAALDSLSFRLEPEFIPFVNDSGDSNGTYNDLVNKLKGAKTPDFEALVGDITIRAYREERVDFSLPYSESGVVMVVRAEPDKLKNMWIFLKPLSWDLWLTIVLAPIIIGLVLRVLERHFNHQRQLGMLVLFPVAALAFPERNMVKNNWARFVMVVWLFMAYILMQSYTANLSSILTVGQLRPSADIPPCAGYQEGSFVKDMLTDWLKLNVTECHSYSSMEEYDIALSLGCKNGGVDAIFDEIPYVKLFLHKYGSKYKMAGATYSTGGFGFAFPTGSPLSKPISKAILDVMEKGTIRQIEKNYFGVGYTSQYAGEDISRDSPSLTAFSFAGLFTITAFLTLLALVCSECSFAISRYRRRNAVDVHSIKVTDDVCSENGRQVPKEEDRVLELELEESHEQVVQEPTNISSDEQATNANIDHNRG</sequence>
<dbReference type="GO" id="GO:0015276">
    <property type="term" value="F:ligand-gated monoatomic ion channel activity"/>
    <property type="evidence" value="ECO:0007669"/>
    <property type="project" value="InterPro"/>
</dbReference>
<reference evidence="18" key="1">
    <citation type="submission" date="2023-02" db="EMBL/GenBank/DDBJ databases">
        <title>Genome of toxic invasive species Heracleum sosnowskyi carries increased number of genes despite the absence of recent whole-genome duplications.</title>
        <authorList>
            <person name="Schelkunov M."/>
            <person name="Shtratnikova V."/>
            <person name="Makarenko M."/>
            <person name="Klepikova A."/>
            <person name="Omelchenko D."/>
            <person name="Novikova G."/>
            <person name="Obukhova E."/>
            <person name="Bogdanov V."/>
            <person name="Penin A."/>
            <person name="Logacheva M."/>
        </authorList>
    </citation>
    <scope>NUCLEOTIDE SEQUENCE</scope>
    <source>
        <strain evidence="18">Hsosn_3</strain>
        <tissue evidence="18">Leaf</tissue>
    </source>
</reference>
<dbReference type="InterPro" id="IPR028082">
    <property type="entry name" value="Peripla_BP_I"/>
</dbReference>
<comment type="function">
    <text evidence="13">Glutamate-gated receptor that probably acts as non-selective cation channel.</text>
</comment>
<dbReference type="PANTHER" id="PTHR34836">
    <property type="entry name" value="OS06G0188250 PROTEIN"/>
    <property type="match status" value="1"/>
</dbReference>
<keyword evidence="19" id="KW-1185">Reference proteome</keyword>
<evidence type="ECO:0000259" key="17">
    <source>
        <dbReference type="SMART" id="SM00079"/>
    </source>
</evidence>
<evidence type="ECO:0000256" key="13">
    <source>
        <dbReference type="PIRNR" id="PIRNR037090"/>
    </source>
</evidence>
<evidence type="ECO:0000256" key="3">
    <source>
        <dbReference type="ARBA" id="ARBA00022448"/>
    </source>
</evidence>
<keyword evidence="5 16" id="KW-0732">Signal</keyword>
<evidence type="ECO:0000256" key="15">
    <source>
        <dbReference type="SAM" id="Phobius"/>
    </source>
</evidence>
<feature type="transmembrane region" description="Helical" evidence="15">
    <location>
        <begin position="608"/>
        <end position="630"/>
    </location>
</feature>
<evidence type="ECO:0000313" key="19">
    <source>
        <dbReference type="Proteomes" id="UP001237642"/>
    </source>
</evidence>
<keyword evidence="8 13" id="KW-0472">Membrane</keyword>
<keyword evidence="12 13" id="KW-0407">Ion channel</keyword>
<evidence type="ECO:0000256" key="14">
    <source>
        <dbReference type="SAM" id="MobiDB-lite"/>
    </source>
</evidence>
<dbReference type="Gene3D" id="3.40.50.2300">
    <property type="match status" value="3"/>
</dbReference>
<dbReference type="InterPro" id="IPR017103">
    <property type="entry name" value="Iontropic_Glu_rcpt_pln"/>
</dbReference>
<evidence type="ECO:0000256" key="12">
    <source>
        <dbReference type="ARBA" id="ARBA00023303"/>
    </source>
</evidence>
<accession>A0AAD8J9N4</accession>
<keyword evidence="11 13" id="KW-1071">Ligand-gated ion channel</keyword>
<evidence type="ECO:0000256" key="7">
    <source>
        <dbReference type="ARBA" id="ARBA00023065"/>
    </source>
</evidence>
<dbReference type="CDD" id="cd13686">
    <property type="entry name" value="GluR_Plant"/>
    <property type="match status" value="1"/>
</dbReference>
<evidence type="ECO:0000313" key="18">
    <source>
        <dbReference type="EMBL" id="KAK1399848.1"/>
    </source>
</evidence>
<organism evidence="18 19">
    <name type="scientific">Heracleum sosnowskyi</name>
    <dbReference type="NCBI Taxonomy" id="360622"/>
    <lineage>
        <taxon>Eukaryota</taxon>
        <taxon>Viridiplantae</taxon>
        <taxon>Streptophyta</taxon>
        <taxon>Embryophyta</taxon>
        <taxon>Tracheophyta</taxon>
        <taxon>Spermatophyta</taxon>
        <taxon>Magnoliopsida</taxon>
        <taxon>eudicotyledons</taxon>
        <taxon>Gunneridae</taxon>
        <taxon>Pentapetalae</taxon>
        <taxon>asterids</taxon>
        <taxon>campanulids</taxon>
        <taxon>Apiales</taxon>
        <taxon>Apiaceae</taxon>
        <taxon>Apioideae</taxon>
        <taxon>apioid superclade</taxon>
        <taxon>Tordylieae</taxon>
        <taxon>Tordyliinae</taxon>
        <taxon>Heracleum</taxon>
    </lineage>
</organism>
<dbReference type="SMART" id="SM00079">
    <property type="entry name" value="PBPe"/>
    <property type="match status" value="1"/>
</dbReference>
<comment type="caution">
    <text evidence="18">The sequence shown here is derived from an EMBL/GenBank/DDBJ whole genome shotgun (WGS) entry which is preliminary data.</text>
</comment>
<dbReference type="InterPro" id="IPR044440">
    <property type="entry name" value="GABAb_receptor_plant_PBP1"/>
</dbReference>
<evidence type="ECO:0000256" key="1">
    <source>
        <dbReference type="ARBA" id="ARBA00004141"/>
    </source>
</evidence>
<dbReference type="SUPFAM" id="SSF53850">
    <property type="entry name" value="Periplasmic binding protein-like II"/>
    <property type="match status" value="1"/>
</dbReference>
<evidence type="ECO:0000256" key="4">
    <source>
        <dbReference type="ARBA" id="ARBA00022692"/>
    </source>
</evidence>
<feature type="compositionally biased region" description="Polar residues" evidence="14">
    <location>
        <begin position="916"/>
        <end position="937"/>
    </location>
</feature>
<dbReference type="Pfam" id="PF01094">
    <property type="entry name" value="ANF_receptor"/>
    <property type="match status" value="1"/>
</dbReference>
<evidence type="ECO:0000256" key="8">
    <source>
        <dbReference type="ARBA" id="ARBA00023136"/>
    </source>
</evidence>
<comment type="subcellular location">
    <subcellularLocation>
        <location evidence="1">Membrane</location>
        <topology evidence="1">Multi-pass membrane protein</topology>
    </subcellularLocation>
</comment>
<evidence type="ECO:0000256" key="2">
    <source>
        <dbReference type="ARBA" id="ARBA00008685"/>
    </source>
</evidence>
<evidence type="ECO:0000256" key="10">
    <source>
        <dbReference type="ARBA" id="ARBA00023180"/>
    </source>
</evidence>
<dbReference type="Gene3D" id="3.40.190.10">
    <property type="entry name" value="Periplasmic binding protein-like II"/>
    <property type="match status" value="2"/>
</dbReference>
<feature type="chain" id="PRO_5042060299" description="Glutamate receptor" evidence="16">
    <location>
        <begin position="24"/>
        <end position="937"/>
    </location>
</feature>
<dbReference type="AlphaFoldDB" id="A0AAD8J9N4"/>
<dbReference type="FunFam" id="3.40.50.2300:FF:000188">
    <property type="entry name" value="Glutamate receptor"/>
    <property type="match status" value="1"/>
</dbReference>
<dbReference type="EMBL" id="JAUIZM010000002">
    <property type="protein sequence ID" value="KAK1399848.1"/>
    <property type="molecule type" value="Genomic_DNA"/>
</dbReference>
<dbReference type="Pfam" id="PF00060">
    <property type="entry name" value="Lig_chan"/>
    <property type="match status" value="1"/>
</dbReference>
<dbReference type="InterPro" id="IPR001828">
    <property type="entry name" value="ANF_lig-bd_rcpt"/>
</dbReference>
<keyword evidence="10" id="KW-0325">Glycoprotein</keyword>
<protein>
    <recommendedName>
        <fullName evidence="13">Glutamate receptor</fullName>
    </recommendedName>
</protein>
<reference evidence="18" key="2">
    <citation type="submission" date="2023-05" db="EMBL/GenBank/DDBJ databases">
        <authorList>
            <person name="Schelkunov M.I."/>
        </authorList>
    </citation>
    <scope>NUCLEOTIDE SEQUENCE</scope>
    <source>
        <strain evidence="18">Hsosn_3</strain>
        <tissue evidence="18">Leaf</tissue>
    </source>
</reference>